<dbReference type="STRING" id="96561.Dole_1006"/>
<dbReference type="PROSITE" id="PS51379">
    <property type="entry name" value="4FE4S_FER_2"/>
    <property type="match status" value="2"/>
</dbReference>
<dbReference type="HOGENOM" id="CLU_653340_0_0_7"/>
<dbReference type="PANTHER" id="PTHR43255">
    <property type="entry name" value="IRON-SULFUR-BINDING OXIDOREDUCTASE FADF-RELATED-RELATED"/>
    <property type="match status" value="1"/>
</dbReference>
<dbReference type="GO" id="GO:0016491">
    <property type="term" value="F:oxidoreductase activity"/>
    <property type="evidence" value="ECO:0007669"/>
    <property type="project" value="UniProtKB-KW"/>
</dbReference>
<name>A8ZWK8_DESOH</name>
<dbReference type="GO" id="GO:0046872">
    <property type="term" value="F:metal ion binding"/>
    <property type="evidence" value="ECO:0007669"/>
    <property type="project" value="UniProtKB-KW"/>
</dbReference>
<evidence type="ECO:0000256" key="2">
    <source>
        <dbReference type="ARBA" id="ARBA00022723"/>
    </source>
</evidence>
<keyword evidence="2" id="KW-0479">Metal-binding</keyword>
<dbReference type="Pfam" id="PF02754">
    <property type="entry name" value="CCG"/>
    <property type="match status" value="2"/>
</dbReference>
<keyword evidence="8" id="KW-1185">Reference proteome</keyword>
<evidence type="ECO:0000256" key="1">
    <source>
        <dbReference type="ARBA" id="ARBA00022485"/>
    </source>
</evidence>
<keyword evidence="5" id="KW-0411">Iron-sulfur</keyword>
<feature type="domain" description="4Fe-4S ferredoxin-type" evidence="6">
    <location>
        <begin position="76"/>
        <end position="106"/>
    </location>
</feature>
<dbReference type="InterPro" id="IPR004017">
    <property type="entry name" value="Cys_rich_dom"/>
</dbReference>
<evidence type="ECO:0000256" key="5">
    <source>
        <dbReference type="ARBA" id="ARBA00023014"/>
    </source>
</evidence>
<evidence type="ECO:0000259" key="6">
    <source>
        <dbReference type="PROSITE" id="PS51379"/>
    </source>
</evidence>
<keyword evidence="1" id="KW-0004">4Fe-4S</keyword>
<dbReference type="SUPFAM" id="SSF54862">
    <property type="entry name" value="4Fe-4S ferredoxins"/>
    <property type="match status" value="1"/>
</dbReference>
<dbReference type="InterPro" id="IPR051460">
    <property type="entry name" value="HdrC_iron-sulfur_subunit"/>
</dbReference>
<accession>A8ZWK8</accession>
<keyword evidence="3" id="KW-0560">Oxidoreductase</keyword>
<dbReference type="OrthoDB" id="9774536at2"/>
<dbReference type="PROSITE" id="PS00198">
    <property type="entry name" value="4FE4S_FER_1"/>
    <property type="match status" value="2"/>
</dbReference>
<dbReference type="eggNOG" id="COG0247">
    <property type="taxonomic scope" value="Bacteria"/>
</dbReference>
<dbReference type="Proteomes" id="UP000008561">
    <property type="component" value="Chromosome"/>
</dbReference>
<dbReference type="PANTHER" id="PTHR43255:SF1">
    <property type="entry name" value="IRON-SULFUR-BINDING OXIDOREDUCTASE FADF-RELATED"/>
    <property type="match status" value="1"/>
</dbReference>
<evidence type="ECO:0000256" key="3">
    <source>
        <dbReference type="ARBA" id="ARBA00023002"/>
    </source>
</evidence>
<dbReference type="AlphaFoldDB" id="A8ZWK8"/>
<dbReference type="Pfam" id="PF13183">
    <property type="entry name" value="Fer4_8"/>
    <property type="match status" value="1"/>
</dbReference>
<dbReference type="EMBL" id="CP000859">
    <property type="protein sequence ID" value="ABW66816.1"/>
    <property type="molecule type" value="Genomic_DNA"/>
</dbReference>
<evidence type="ECO:0000313" key="8">
    <source>
        <dbReference type="Proteomes" id="UP000008561"/>
    </source>
</evidence>
<evidence type="ECO:0000256" key="4">
    <source>
        <dbReference type="ARBA" id="ARBA00023004"/>
    </source>
</evidence>
<gene>
    <name evidence="7" type="ordered locus">Dole_1006</name>
</gene>
<dbReference type="InterPro" id="IPR017896">
    <property type="entry name" value="4Fe4S_Fe-S-bd"/>
</dbReference>
<dbReference type="GO" id="GO:0005886">
    <property type="term" value="C:plasma membrane"/>
    <property type="evidence" value="ECO:0007669"/>
    <property type="project" value="TreeGrafter"/>
</dbReference>
<dbReference type="InterPro" id="IPR017900">
    <property type="entry name" value="4Fe4S_Fe_S_CS"/>
</dbReference>
<reference evidence="7 8" key="1">
    <citation type="submission" date="2007-10" db="EMBL/GenBank/DDBJ databases">
        <title>Complete sequence of Desulfococcus oleovorans Hxd3.</title>
        <authorList>
            <consortium name="US DOE Joint Genome Institute"/>
            <person name="Copeland A."/>
            <person name="Lucas S."/>
            <person name="Lapidus A."/>
            <person name="Barry K."/>
            <person name="Glavina del Rio T."/>
            <person name="Dalin E."/>
            <person name="Tice H."/>
            <person name="Pitluck S."/>
            <person name="Kiss H."/>
            <person name="Brettin T."/>
            <person name="Bruce D."/>
            <person name="Detter J.C."/>
            <person name="Han C."/>
            <person name="Schmutz J."/>
            <person name="Larimer F."/>
            <person name="Land M."/>
            <person name="Hauser L."/>
            <person name="Kyrpides N."/>
            <person name="Kim E."/>
            <person name="Wawrik B."/>
            <person name="Richardson P."/>
        </authorList>
    </citation>
    <scope>NUCLEOTIDE SEQUENCE [LARGE SCALE GENOMIC DNA]</scope>
    <source>
        <strain evidence="8">DSM 6200 / JCM 39069 / Hxd3</strain>
    </source>
</reference>
<organism evidence="7 8">
    <name type="scientific">Desulfosudis oleivorans (strain DSM 6200 / JCM 39069 / Hxd3)</name>
    <name type="common">Desulfococcus oleovorans</name>
    <dbReference type="NCBI Taxonomy" id="96561"/>
    <lineage>
        <taxon>Bacteria</taxon>
        <taxon>Pseudomonadati</taxon>
        <taxon>Thermodesulfobacteriota</taxon>
        <taxon>Desulfobacteria</taxon>
        <taxon>Desulfobacterales</taxon>
        <taxon>Desulfosudaceae</taxon>
        <taxon>Desulfosudis</taxon>
    </lineage>
</organism>
<sequence length="420" mass="47545">MGAGGRRPCLLSYLPSPAKGESEDQGRFNKRRTEMAYIDRCDWSRCTECGQCLMQCPVLEMDKPAAVSAIRNLISGAPAPDVFEKCTFCFNCNRYCPVEGLRPHELILQRALEHRGKVPGILKYLANGRGRTNLFSDMYEKFTAEEKQILEKWSVVPEQKEILWIGCMGKLSCRDIEHSTVLAPLAKFGPPDLCCGELAYRLCSWEMYEQTAQRTLEVFSKLNIDRMVCYCGSCYNYFSSILPKVYGVTLPFKIISMYQWLWERFEKGELRVTAPRAFTAAIHESCYVTELEDDFADCLRRLYHTAGVETVELAHHGDCNLSCGAVSAVRSLNVLSSIFKEQRRKYGEVSDAGASQIAVNCPGCYVTLSFSNWLFGKKLRYMPDELLAAFGDTITTPLGKRMPMIMTTAARRFPGLMFSR</sequence>
<feature type="domain" description="4Fe-4S ferredoxin-type" evidence="6">
    <location>
        <begin position="37"/>
        <end position="64"/>
    </location>
</feature>
<evidence type="ECO:0000313" key="7">
    <source>
        <dbReference type="EMBL" id="ABW66816.1"/>
    </source>
</evidence>
<protein>
    <submittedName>
        <fullName evidence="7">Fe-S oxidoreductase-like protein</fullName>
    </submittedName>
</protein>
<proteinExistence type="predicted"/>
<dbReference type="GO" id="GO:0051539">
    <property type="term" value="F:4 iron, 4 sulfur cluster binding"/>
    <property type="evidence" value="ECO:0007669"/>
    <property type="project" value="UniProtKB-KW"/>
</dbReference>
<dbReference type="KEGG" id="dol:Dole_1006"/>
<keyword evidence="4" id="KW-0408">Iron</keyword>
<dbReference type="Gene3D" id="3.30.70.20">
    <property type="match status" value="1"/>
</dbReference>